<sequence length="467" mass="53480">MELSTMLLLFAVFVFTFHQRFTSADSNLPENKYPGLTLAEARCPESAKDGYYWYIIPGFNNSFGCFGRTNLLANINSFKKVEYACRKMHKDAVPARFRTDYNLAHYRFLTENAIIGASFLGNDNGAKISSGVSAIYLNNGQVETVNLATISADPRDKYIMCMTPPYPRFMHRYYNKPITIQQNLSEYTCEGTGWDLHPSCDGTPFCYKQIKTPTFPTEFQNMLAEFNVCGMEEPNSFMASVHCQEEYDYMNANYANSNAVQLGLHVPNRGPWNKADSWQNTDGTPADFVPWQLWEPNNADDERSVFIRYGRGFYDFNGKNGNVKHVLCKKAAVKIELFQDVKHYDVFKVEGKRCRFERATHWNRQCPTNSNLWQIVPSDKGVHCYALVKAPVPLSNNNFNHEICHGLHPRAKLASIHYDRQLGFLYPLTNHTRVNNVIIGLLRNNQSFKWSDDGTPVKRGFWAPSLC</sequence>
<keyword evidence="1" id="KW-0732">Signal</keyword>
<dbReference type="Gene3D" id="3.10.100.10">
    <property type="entry name" value="Mannose-Binding Protein A, subunit A"/>
    <property type="match status" value="2"/>
</dbReference>
<dbReference type="CDD" id="cd00037">
    <property type="entry name" value="CLECT"/>
    <property type="match status" value="1"/>
</dbReference>
<evidence type="ECO:0000313" key="3">
    <source>
        <dbReference type="Proteomes" id="UP000492821"/>
    </source>
</evidence>
<reference evidence="3" key="1">
    <citation type="journal article" date="2013" name="Genetics">
        <title>The draft genome and transcriptome of Panagrellus redivivus are shaped by the harsh demands of a free-living lifestyle.</title>
        <authorList>
            <person name="Srinivasan J."/>
            <person name="Dillman A.R."/>
            <person name="Macchietto M.G."/>
            <person name="Heikkinen L."/>
            <person name="Lakso M."/>
            <person name="Fracchia K.M."/>
            <person name="Antoshechkin I."/>
            <person name="Mortazavi A."/>
            <person name="Wong G."/>
            <person name="Sternberg P.W."/>
        </authorList>
    </citation>
    <scope>NUCLEOTIDE SEQUENCE [LARGE SCALE GENOMIC DNA]</scope>
    <source>
        <strain evidence="3">MT8872</strain>
    </source>
</reference>
<evidence type="ECO:0000259" key="2">
    <source>
        <dbReference type="PROSITE" id="PS50041"/>
    </source>
</evidence>
<keyword evidence="3" id="KW-1185">Reference proteome</keyword>
<dbReference type="Proteomes" id="UP000492821">
    <property type="component" value="Unassembled WGS sequence"/>
</dbReference>
<dbReference type="AlphaFoldDB" id="A0A7E4VUN8"/>
<accession>A0A7E4VUN8</accession>
<evidence type="ECO:0000313" key="4">
    <source>
        <dbReference type="WBParaSite" id="Pan_g2947.t1"/>
    </source>
</evidence>
<dbReference type="SUPFAM" id="SSF56436">
    <property type="entry name" value="C-type lectin-like"/>
    <property type="match status" value="2"/>
</dbReference>
<reference evidence="4" key="2">
    <citation type="submission" date="2020-10" db="UniProtKB">
        <authorList>
            <consortium name="WormBaseParasite"/>
        </authorList>
    </citation>
    <scope>IDENTIFICATION</scope>
</reference>
<protein>
    <submittedName>
        <fullName evidence="4">C-type lectin domain-containing protein</fullName>
    </submittedName>
</protein>
<organism evidence="3 4">
    <name type="scientific">Panagrellus redivivus</name>
    <name type="common">Microworm</name>
    <dbReference type="NCBI Taxonomy" id="6233"/>
    <lineage>
        <taxon>Eukaryota</taxon>
        <taxon>Metazoa</taxon>
        <taxon>Ecdysozoa</taxon>
        <taxon>Nematoda</taxon>
        <taxon>Chromadorea</taxon>
        <taxon>Rhabditida</taxon>
        <taxon>Tylenchina</taxon>
        <taxon>Panagrolaimomorpha</taxon>
        <taxon>Panagrolaimoidea</taxon>
        <taxon>Panagrolaimidae</taxon>
        <taxon>Panagrellus</taxon>
    </lineage>
</organism>
<dbReference type="InterPro" id="IPR001304">
    <property type="entry name" value="C-type_lectin-like"/>
</dbReference>
<feature type="signal peptide" evidence="1">
    <location>
        <begin position="1"/>
        <end position="24"/>
    </location>
</feature>
<proteinExistence type="predicted"/>
<dbReference type="PROSITE" id="PS50041">
    <property type="entry name" value="C_TYPE_LECTIN_2"/>
    <property type="match status" value="1"/>
</dbReference>
<feature type="chain" id="PRO_5029001791" evidence="1">
    <location>
        <begin position="25"/>
        <end position="467"/>
    </location>
</feature>
<dbReference type="InterPro" id="IPR016187">
    <property type="entry name" value="CTDL_fold"/>
</dbReference>
<feature type="domain" description="C-type lectin" evidence="2">
    <location>
        <begin position="380"/>
        <end position="467"/>
    </location>
</feature>
<dbReference type="WBParaSite" id="Pan_g2947.t1">
    <property type="protein sequence ID" value="Pan_g2947.t1"/>
    <property type="gene ID" value="Pan_g2947"/>
</dbReference>
<evidence type="ECO:0000256" key="1">
    <source>
        <dbReference type="SAM" id="SignalP"/>
    </source>
</evidence>
<dbReference type="InterPro" id="IPR016186">
    <property type="entry name" value="C-type_lectin-like/link_sf"/>
</dbReference>
<name>A0A7E4VUN8_PANRE</name>